<keyword evidence="1" id="KW-1133">Transmembrane helix</keyword>
<sequence length="36" mass="4158">MNHERSFIRQFPWTILAPFLVLLTGLVIIVAVFLTT</sequence>
<evidence type="ECO:0000313" key="2">
    <source>
        <dbReference type="EMBL" id="QDU70784.1"/>
    </source>
</evidence>
<feature type="transmembrane region" description="Helical" evidence="1">
    <location>
        <begin position="12"/>
        <end position="34"/>
    </location>
</feature>
<evidence type="ECO:0000256" key="1">
    <source>
        <dbReference type="SAM" id="Phobius"/>
    </source>
</evidence>
<protein>
    <submittedName>
        <fullName evidence="2">Uncharacterized protein</fullName>
    </submittedName>
</protein>
<accession>A0A518BV22</accession>
<keyword evidence="1" id="KW-0812">Transmembrane</keyword>
<reference evidence="2 3" key="1">
    <citation type="submission" date="2019-02" db="EMBL/GenBank/DDBJ databases">
        <title>Deep-cultivation of Planctomycetes and their phenomic and genomic characterization uncovers novel biology.</title>
        <authorList>
            <person name="Wiegand S."/>
            <person name="Jogler M."/>
            <person name="Boedeker C."/>
            <person name="Pinto D."/>
            <person name="Vollmers J."/>
            <person name="Rivas-Marin E."/>
            <person name="Kohn T."/>
            <person name="Peeters S.H."/>
            <person name="Heuer A."/>
            <person name="Rast P."/>
            <person name="Oberbeckmann S."/>
            <person name="Bunk B."/>
            <person name="Jeske O."/>
            <person name="Meyerdierks A."/>
            <person name="Storesund J.E."/>
            <person name="Kallscheuer N."/>
            <person name="Luecker S."/>
            <person name="Lage O.M."/>
            <person name="Pohl T."/>
            <person name="Merkel B.J."/>
            <person name="Hornburger P."/>
            <person name="Mueller R.-W."/>
            <person name="Bruemmer F."/>
            <person name="Labrenz M."/>
            <person name="Spormann A.M."/>
            <person name="Op den Camp H."/>
            <person name="Overmann J."/>
            <person name="Amann R."/>
            <person name="Jetten M.S.M."/>
            <person name="Mascher T."/>
            <person name="Medema M.H."/>
            <person name="Devos D.P."/>
            <person name="Kaster A.-K."/>
            <person name="Ovreas L."/>
            <person name="Rohde M."/>
            <person name="Galperin M.Y."/>
            <person name="Jogler C."/>
        </authorList>
    </citation>
    <scope>NUCLEOTIDE SEQUENCE [LARGE SCALE GENOMIC DNA]</scope>
    <source>
        <strain evidence="2 3">Pan265</strain>
    </source>
</reference>
<gene>
    <name evidence="2" type="ORF">Pan265_06210</name>
</gene>
<dbReference type="Proteomes" id="UP000320386">
    <property type="component" value="Chromosome"/>
</dbReference>
<keyword evidence="1" id="KW-0472">Membrane</keyword>
<evidence type="ECO:0000313" key="3">
    <source>
        <dbReference type="Proteomes" id="UP000320386"/>
    </source>
</evidence>
<dbReference type="AlphaFoldDB" id="A0A518BV22"/>
<proteinExistence type="predicted"/>
<organism evidence="2 3">
    <name type="scientific">Mucisphaera calidilacus</name>
    <dbReference type="NCBI Taxonomy" id="2527982"/>
    <lineage>
        <taxon>Bacteria</taxon>
        <taxon>Pseudomonadati</taxon>
        <taxon>Planctomycetota</taxon>
        <taxon>Phycisphaerae</taxon>
        <taxon>Phycisphaerales</taxon>
        <taxon>Phycisphaeraceae</taxon>
        <taxon>Mucisphaera</taxon>
    </lineage>
</organism>
<dbReference type="KEGG" id="mcad:Pan265_06210"/>
<dbReference type="EMBL" id="CP036280">
    <property type="protein sequence ID" value="QDU70784.1"/>
    <property type="molecule type" value="Genomic_DNA"/>
</dbReference>
<keyword evidence="3" id="KW-1185">Reference proteome</keyword>
<name>A0A518BV22_9BACT</name>